<evidence type="ECO:0000256" key="4">
    <source>
        <dbReference type="SAM" id="Phobius"/>
    </source>
</evidence>
<proteinExistence type="predicted"/>
<dbReference type="EMBL" id="CBTK010000306">
    <property type="protein sequence ID" value="CDH47651.1"/>
    <property type="molecule type" value="Genomic_DNA"/>
</dbReference>
<keyword evidence="7" id="KW-1185">Reference proteome</keyword>
<dbReference type="Pfam" id="PF01553">
    <property type="entry name" value="Acyltransferase"/>
    <property type="match status" value="1"/>
</dbReference>
<evidence type="ECO:0000313" key="7">
    <source>
        <dbReference type="Proteomes" id="UP000019184"/>
    </source>
</evidence>
<sequence length="254" mass="28703">MSPQNPSKLSTGLLLLRSLSFSLGLLLSIGIVASLVVLSFPLPFVRRYRISQYWTRFSIWWLRITCRIDYQLSGIEHIPDRPVIVMSKHQSTWETLFLQQYLPPVAWVIKRELLWLPFFGWAIALLRPIAINRESGASAVKYVIRQGTARLRQGQWVVIFPEGTRVLPGVRRRYGMGGAVLAAHSGYPILPVALNAGEFWPRGRFLKQPGTVQVVFGPLIASEGLSPQALNRQVETWIEDEMVRISSVPVKSAD</sequence>
<comment type="pathway">
    <text evidence="1">Lipid metabolism.</text>
</comment>
<evidence type="ECO:0000256" key="2">
    <source>
        <dbReference type="ARBA" id="ARBA00022679"/>
    </source>
</evidence>
<dbReference type="InterPro" id="IPR002123">
    <property type="entry name" value="Plipid/glycerol_acylTrfase"/>
</dbReference>
<keyword evidence="3 6" id="KW-0012">Acyltransferase</keyword>
<dbReference type="GO" id="GO:0003841">
    <property type="term" value="F:1-acylglycerol-3-phosphate O-acyltransferase activity"/>
    <property type="evidence" value="ECO:0007669"/>
    <property type="project" value="UniProtKB-EC"/>
</dbReference>
<dbReference type="PANTHER" id="PTHR10434">
    <property type="entry name" value="1-ACYL-SN-GLYCEROL-3-PHOSPHATE ACYLTRANSFERASE"/>
    <property type="match status" value="1"/>
</dbReference>
<evidence type="ECO:0000313" key="6">
    <source>
        <dbReference type="EMBL" id="CDH47651.1"/>
    </source>
</evidence>
<dbReference type="CDD" id="cd07989">
    <property type="entry name" value="LPLAT_AGPAT-like"/>
    <property type="match status" value="1"/>
</dbReference>
<keyword evidence="4" id="KW-0812">Transmembrane</keyword>
<gene>
    <name evidence="6" type="ORF">BN874_870018</name>
</gene>
<evidence type="ECO:0000259" key="5">
    <source>
        <dbReference type="SMART" id="SM00563"/>
    </source>
</evidence>
<dbReference type="PANTHER" id="PTHR10434:SF40">
    <property type="entry name" value="1-ACYL-SN-GLYCEROL-3-PHOSPHATE ACYLTRANSFERASE"/>
    <property type="match status" value="1"/>
</dbReference>
<evidence type="ECO:0000256" key="3">
    <source>
        <dbReference type="ARBA" id="ARBA00023315"/>
    </source>
</evidence>
<keyword evidence="2 6" id="KW-0808">Transferase</keyword>
<feature type="domain" description="Phospholipid/glycerol acyltransferase" evidence="5">
    <location>
        <begin position="83"/>
        <end position="197"/>
    </location>
</feature>
<dbReference type="EC" id="2.3.1.51" evidence="6"/>
<dbReference type="RefSeq" id="WP_230314514.1">
    <property type="nucleotide sequence ID" value="NZ_CBTK010000306.1"/>
</dbReference>
<evidence type="ECO:0000256" key="1">
    <source>
        <dbReference type="ARBA" id="ARBA00005189"/>
    </source>
</evidence>
<keyword evidence="4" id="KW-0472">Membrane</keyword>
<dbReference type="Proteomes" id="UP000019184">
    <property type="component" value="Unassembled WGS sequence"/>
</dbReference>
<dbReference type="GO" id="GO:0006654">
    <property type="term" value="P:phosphatidic acid biosynthetic process"/>
    <property type="evidence" value="ECO:0007669"/>
    <property type="project" value="TreeGrafter"/>
</dbReference>
<protein>
    <submittedName>
        <fullName evidence="6">1-acyl-sn-glycerol-3-phosphate acyltransferase</fullName>
        <ecNumber evidence="6">2.3.1.51</ecNumber>
    </submittedName>
</protein>
<dbReference type="SMART" id="SM00563">
    <property type="entry name" value="PlsC"/>
    <property type="match status" value="1"/>
</dbReference>
<comment type="caution">
    <text evidence="6">The sequence shown here is derived from an EMBL/GenBank/DDBJ whole genome shotgun (WGS) entry which is preliminary data.</text>
</comment>
<dbReference type="SUPFAM" id="SSF69593">
    <property type="entry name" value="Glycerol-3-phosphate (1)-acyltransferase"/>
    <property type="match status" value="1"/>
</dbReference>
<accession>A0A7U7J5Q9</accession>
<reference evidence="6 7" key="1">
    <citation type="journal article" date="2014" name="ISME J.">
        <title>Candidatus Competibacter-lineage genomes retrieved from metagenomes reveal functional metabolic diversity.</title>
        <authorList>
            <person name="McIlroy S.J."/>
            <person name="Albertsen M."/>
            <person name="Andresen E.K."/>
            <person name="Saunders A.M."/>
            <person name="Kristiansen R."/>
            <person name="Stokholm-Bjerregaard M."/>
            <person name="Nielsen K.L."/>
            <person name="Nielsen P.H."/>
        </authorList>
    </citation>
    <scope>NUCLEOTIDE SEQUENCE [LARGE SCALE GENOMIC DNA]</scope>
    <source>
        <strain evidence="6 7">Run_B_J11</strain>
    </source>
</reference>
<dbReference type="AlphaFoldDB" id="A0A7U7J5Q9"/>
<organism evidence="6 7">
    <name type="scientific">Candidatus Contendobacter odensis Run_B_J11</name>
    <dbReference type="NCBI Taxonomy" id="1400861"/>
    <lineage>
        <taxon>Bacteria</taxon>
        <taxon>Pseudomonadati</taxon>
        <taxon>Pseudomonadota</taxon>
        <taxon>Gammaproteobacteria</taxon>
        <taxon>Candidatus Competibacteraceae</taxon>
        <taxon>Candidatus Contendibacter</taxon>
    </lineage>
</organism>
<feature type="transmembrane region" description="Helical" evidence="4">
    <location>
        <begin position="20"/>
        <end position="42"/>
    </location>
</feature>
<keyword evidence="4" id="KW-1133">Transmembrane helix</keyword>
<name>A0A7U7J5Q9_9GAMM</name>